<reference evidence="3" key="1">
    <citation type="submission" date="2025-08" db="UniProtKB">
        <authorList>
            <consortium name="RefSeq"/>
        </authorList>
    </citation>
    <scope>IDENTIFICATION</scope>
    <source>
        <tissue evidence="3">Liver</tissue>
    </source>
</reference>
<evidence type="ECO:0000313" key="2">
    <source>
        <dbReference type="Proteomes" id="UP000695026"/>
    </source>
</evidence>
<name>A0A9F5MZI5_PYTBI</name>
<dbReference type="PANTHER" id="PTHR18895:SF74">
    <property type="entry name" value="MTRF1L RELEASE FACTOR GLUTAMINE METHYLTRANSFERASE"/>
    <property type="match status" value="1"/>
</dbReference>
<dbReference type="Pfam" id="PF17827">
    <property type="entry name" value="PrmC_N"/>
    <property type="match status" value="1"/>
</dbReference>
<evidence type="ECO:0000313" key="3">
    <source>
        <dbReference type="RefSeq" id="XP_025030141.1"/>
    </source>
</evidence>
<protein>
    <submittedName>
        <fullName evidence="3">HemK methyltransferase family member 1-like</fullName>
    </submittedName>
</protein>
<gene>
    <name evidence="3" type="primary">LOC103055506</name>
</gene>
<dbReference type="InterPro" id="IPR040758">
    <property type="entry name" value="PrmC_N"/>
</dbReference>
<accession>A0A9F5MZI5</accession>
<dbReference type="RefSeq" id="XP_025030141.1">
    <property type="nucleotide sequence ID" value="XM_025174373.1"/>
</dbReference>
<feature type="domain" description="Release factor glutamine methyltransferase N-terminal" evidence="1">
    <location>
        <begin position="44"/>
        <end position="73"/>
    </location>
</feature>
<dbReference type="GeneID" id="103055506"/>
<sequence length="99" mass="11453">MAFESDTDVLLYKNDEIGILCSGDVYCYTRLLTEFQSLNANSMSTPLSAKQQRQIQQLCAKRLRRMPVQYVLGEWDFRDLTLKMKPPVFIPRPETEASC</sequence>
<dbReference type="GO" id="GO:0005739">
    <property type="term" value="C:mitochondrion"/>
    <property type="evidence" value="ECO:0007669"/>
    <property type="project" value="TreeGrafter"/>
</dbReference>
<proteinExistence type="predicted"/>
<dbReference type="KEGG" id="pbi:103055506"/>
<dbReference type="SUPFAM" id="SSF53335">
    <property type="entry name" value="S-adenosyl-L-methionine-dependent methyltransferases"/>
    <property type="match status" value="1"/>
</dbReference>
<dbReference type="Proteomes" id="UP000695026">
    <property type="component" value="Unplaced"/>
</dbReference>
<dbReference type="PANTHER" id="PTHR18895">
    <property type="entry name" value="HEMK METHYLTRANSFERASE"/>
    <property type="match status" value="1"/>
</dbReference>
<dbReference type="AlphaFoldDB" id="A0A9F5MZI5"/>
<evidence type="ECO:0000259" key="1">
    <source>
        <dbReference type="Pfam" id="PF17827"/>
    </source>
</evidence>
<dbReference type="InterPro" id="IPR050320">
    <property type="entry name" value="N5-glutamine_MTase"/>
</dbReference>
<dbReference type="Gene3D" id="1.10.8.10">
    <property type="entry name" value="DNA helicase RuvA subunit, C-terminal domain"/>
    <property type="match status" value="1"/>
</dbReference>
<dbReference type="InterPro" id="IPR029063">
    <property type="entry name" value="SAM-dependent_MTases_sf"/>
</dbReference>
<dbReference type="OrthoDB" id="9375220at2759"/>
<keyword evidence="2" id="KW-1185">Reference proteome</keyword>
<organism evidence="2 3">
    <name type="scientific">Python bivittatus</name>
    <name type="common">Burmese python</name>
    <name type="synonym">Python molurus bivittatus</name>
    <dbReference type="NCBI Taxonomy" id="176946"/>
    <lineage>
        <taxon>Eukaryota</taxon>
        <taxon>Metazoa</taxon>
        <taxon>Chordata</taxon>
        <taxon>Craniata</taxon>
        <taxon>Vertebrata</taxon>
        <taxon>Euteleostomi</taxon>
        <taxon>Lepidosauria</taxon>
        <taxon>Squamata</taxon>
        <taxon>Bifurcata</taxon>
        <taxon>Unidentata</taxon>
        <taxon>Episquamata</taxon>
        <taxon>Toxicofera</taxon>
        <taxon>Serpentes</taxon>
        <taxon>Henophidia</taxon>
        <taxon>Pythonidae</taxon>
        <taxon>Python</taxon>
    </lineage>
</organism>